<dbReference type="GO" id="GO:0005737">
    <property type="term" value="C:cytoplasm"/>
    <property type="evidence" value="ECO:0007669"/>
    <property type="project" value="UniProtKB-SubCell"/>
</dbReference>
<keyword evidence="4" id="KW-0436">Ligase</keyword>
<dbReference type="GO" id="GO:0008764">
    <property type="term" value="F:UDP-N-acetylmuramoylalanine-D-glutamate ligase activity"/>
    <property type="evidence" value="ECO:0007669"/>
    <property type="project" value="UniProtKB-EC"/>
</dbReference>
<keyword evidence="3" id="KW-0963">Cytoplasm</keyword>
<evidence type="ECO:0000256" key="5">
    <source>
        <dbReference type="ARBA" id="ARBA00022741"/>
    </source>
</evidence>
<name>A0A382LDV2_9ZZZZ</name>
<sequence length="323" mass="36115">AEIISQSGKTVHAGGNLGTPFISLLDQGDADYRILELSSFQMEATSGLHPIVSVILNINPDHMDRHKDFKSYVELKEKIFAHQTQNDFLILNQDDPNTRNLGKGCPAERILFSTQTELDKGIFLRGNRIIARFQNNERKMISLESLSKGMRWQVENILPAIAVALLLDVSQEVILQALKNFTVLEHRLEWVRTMNGVDFVNDSKGTNVGSVCKSLNTFDCPIILIAGGKDKETDFSPLKSLMKEKVKHLVLIGETRDKFKGILNGSFGYEESDSLEEAVHLAKAKAEDGDIVLLSPACASFDMFKDYEDRGNRFKTIVKNLEG</sequence>
<evidence type="ECO:0000256" key="2">
    <source>
        <dbReference type="ARBA" id="ARBA00004752"/>
    </source>
</evidence>
<comment type="pathway">
    <text evidence="2">Cell wall biogenesis; peptidoglycan biosynthesis.</text>
</comment>
<dbReference type="NCBIfam" id="TIGR01087">
    <property type="entry name" value="murD"/>
    <property type="match status" value="1"/>
</dbReference>
<feature type="domain" description="Mur ligase central" evidence="8">
    <location>
        <begin position="24"/>
        <end position="164"/>
    </location>
</feature>
<protein>
    <submittedName>
        <fullName evidence="9">Uncharacterized protein</fullName>
    </submittedName>
</protein>
<dbReference type="GO" id="GO:0009252">
    <property type="term" value="P:peptidoglycan biosynthetic process"/>
    <property type="evidence" value="ECO:0007669"/>
    <property type="project" value="UniProtKB-UniPathway"/>
</dbReference>
<organism evidence="9">
    <name type="scientific">marine metagenome</name>
    <dbReference type="NCBI Taxonomy" id="408172"/>
    <lineage>
        <taxon>unclassified sequences</taxon>
        <taxon>metagenomes</taxon>
        <taxon>ecological metagenomes</taxon>
    </lineage>
</organism>
<dbReference type="UniPathway" id="UPA00219"/>
<proteinExistence type="predicted"/>
<dbReference type="Pfam" id="PF08245">
    <property type="entry name" value="Mur_ligase_M"/>
    <property type="match status" value="1"/>
</dbReference>
<evidence type="ECO:0000313" key="9">
    <source>
        <dbReference type="EMBL" id="SVC34065.1"/>
    </source>
</evidence>
<evidence type="ECO:0000256" key="3">
    <source>
        <dbReference type="ARBA" id="ARBA00022490"/>
    </source>
</evidence>
<evidence type="ECO:0000259" key="8">
    <source>
        <dbReference type="Pfam" id="PF08245"/>
    </source>
</evidence>
<feature type="domain" description="Mur ligase C-terminal" evidence="7">
    <location>
        <begin position="186"/>
        <end position="298"/>
    </location>
</feature>
<dbReference type="Gene3D" id="3.40.1190.10">
    <property type="entry name" value="Mur-like, catalytic domain"/>
    <property type="match status" value="1"/>
</dbReference>
<gene>
    <name evidence="9" type="ORF">METZ01_LOCUS286919</name>
</gene>
<dbReference type="InterPro" id="IPR013221">
    <property type="entry name" value="Mur_ligase_cen"/>
</dbReference>
<reference evidence="9" key="1">
    <citation type="submission" date="2018-05" db="EMBL/GenBank/DDBJ databases">
        <authorList>
            <person name="Lanie J.A."/>
            <person name="Ng W.-L."/>
            <person name="Kazmierczak K.M."/>
            <person name="Andrzejewski T.M."/>
            <person name="Davidsen T.M."/>
            <person name="Wayne K.J."/>
            <person name="Tettelin H."/>
            <person name="Glass J.I."/>
            <person name="Rusch D."/>
            <person name="Podicherti R."/>
            <person name="Tsui H.-C.T."/>
            <person name="Winkler M.E."/>
        </authorList>
    </citation>
    <scope>NUCLEOTIDE SEQUENCE</scope>
</reference>
<dbReference type="SUPFAM" id="SSF53623">
    <property type="entry name" value="MurD-like peptide ligases, catalytic domain"/>
    <property type="match status" value="1"/>
</dbReference>
<dbReference type="InterPro" id="IPR036565">
    <property type="entry name" value="Mur-like_cat_sf"/>
</dbReference>
<accession>A0A382LDV2</accession>
<dbReference type="InterPro" id="IPR004101">
    <property type="entry name" value="Mur_ligase_C"/>
</dbReference>
<comment type="subcellular location">
    <subcellularLocation>
        <location evidence="1">Cytoplasm</location>
    </subcellularLocation>
</comment>
<evidence type="ECO:0000256" key="1">
    <source>
        <dbReference type="ARBA" id="ARBA00004496"/>
    </source>
</evidence>
<dbReference type="GO" id="GO:0005524">
    <property type="term" value="F:ATP binding"/>
    <property type="evidence" value="ECO:0007669"/>
    <property type="project" value="UniProtKB-KW"/>
</dbReference>
<dbReference type="PANTHER" id="PTHR43692:SF1">
    <property type="entry name" value="UDP-N-ACETYLMURAMOYLALANINE--D-GLUTAMATE LIGASE"/>
    <property type="match status" value="1"/>
</dbReference>
<evidence type="ECO:0000256" key="6">
    <source>
        <dbReference type="ARBA" id="ARBA00022840"/>
    </source>
</evidence>
<dbReference type="SUPFAM" id="SSF53244">
    <property type="entry name" value="MurD-like peptide ligases, peptide-binding domain"/>
    <property type="match status" value="1"/>
</dbReference>
<evidence type="ECO:0000259" key="7">
    <source>
        <dbReference type="Pfam" id="PF02875"/>
    </source>
</evidence>
<feature type="non-terminal residue" evidence="9">
    <location>
        <position position="1"/>
    </location>
</feature>
<dbReference type="Gene3D" id="3.90.190.20">
    <property type="entry name" value="Mur ligase, C-terminal domain"/>
    <property type="match status" value="1"/>
</dbReference>
<dbReference type="GO" id="GO:0008360">
    <property type="term" value="P:regulation of cell shape"/>
    <property type="evidence" value="ECO:0007669"/>
    <property type="project" value="InterPro"/>
</dbReference>
<dbReference type="AlphaFoldDB" id="A0A382LDV2"/>
<dbReference type="EMBL" id="UINC01086006">
    <property type="protein sequence ID" value="SVC34065.1"/>
    <property type="molecule type" value="Genomic_DNA"/>
</dbReference>
<keyword evidence="6" id="KW-0067">ATP-binding</keyword>
<keyword evidence="5" id="KW-0547">Nucleotide-binding</keyword>
<evidence type="ECO:0000256" key="4">
    <source>
        <dbReference type="ARBA" id="ARBA00022598"/>
    </source>
</evidence>
<dbReference type="PANTHER" id="PTHR43692">
    <property type="entry name" value="UDP-N-ACETYLMURAMOYLALANINE--D-GLUTAMATE LIGASE"/>
    <property type="match status" value="1"/>
</dbReference>
<dbReference type="InterPro" id="IPR036615">
    <property type="entry name" value="Mur_ligase_C_dom_sf"/>
</dbReference>
<dbReference type="GO" id="GO:0051301">
    <property type="term" value="P:cell division"/>
    <property type="evidence" value="ECO:0007669"/>
    <property type="project" value="InterPro"/>
</dbReference>
<dbReference type="Pfam" id="PF02875">
    <property type="entry name" value="Mur_ligase_C"/>
    <property type="match status" value="1"/>
</dbReference>
<dbReference type="InterPro" id="IPR005762">
    <property type="entry name" value="MurD"/>
</dbReference>